<dbReference type="EMBL" id="BMLY01000001">
    <property type="protein sequence ID" value="GGP24318.1"/>
    <property type="molecule type" value="Genomic_DNA"/>
</dbReference>
<gene>
    <name evidence="2" type="ORF">GCM10010971_01370</name>
</gene>
<accession>A0ABQ2PGA9</accession>
<keyword evidence="3" id="KW-1185">Reference proteome</keyword>
<protein>
    <submittedName>
        <fullName evidence="2">Uncharacterized protein</fullName>
    </submittedName>
</protein>
<keyword evidence="1" id="KW-0472">Membrane</keyword>
<evidence type="ECO:0000313" key="3">
    <source>
        <dbReference type="Proteomes" id="UP000621859"/>
    </source>
</evidence>
<sequence length="115" mass="13130">MKLQQLARLDLSITPNERHWRDQTPFMIHLITGLTILIVVVALVYRWGPSRLRDRLPSKAAYALRHARQLQGGLLRCHLCGHTGIGVDPKRGTPTCKIYACQRCGASLWRDKMSR</sequence>
<dbReference type="Proteomes" id="UP000621859">
    <property type="component" value="Unassembled WGS sequence"/>
</dbReference>
<name>A0ABQ2PGA9_9NEIS</name>
<organism evidence="2 3">
    <name type="scientific">Silvimonas amylolytica</name>
    <dbReference type="NCBI Taxonomy" id="449663"/>
    <lineage>
        <taxon>Bacteria</taxon>
        <taxon>Pseudomonadati</taxon>
        <taxon>Pseudomonadota</taxon>
        <taxon>Betaproteobacteria</taxon>
        <taxon>Neisseriales</taxon>
        <taxon>Chitinibacteraceae</taxon>
        <taxon>Silvimonas</taxon>
    </lineage>
</organism>
<evidence type="ECO:0000256" key="1">
    <source>
        <dbReference type="SAM" id="Phobius"/>
    </source>
</evidence>
<reference evidence="3" key="1">
    <citation type="journal article" date="2019" name="Int. J. Syst. Evol. Microbiol.">
        <title>The Global Catalogue of Microorganisms (GCM) 10K type strain sequencing project: providing services to taxonomists for standard genome sequencing and annotation.</title>
        <authorList>
            <consortium name="The Broad Institute Genomics Platform"/>
            <consortium name="The Broad Institute Genome Sequencing Center for Infectious Disease"/>
            <person name="Wu L."/>
            <person name="Ma J."/>
        </authorList>
    </citation>
    <scope>NUCLEOTIDE SEQUENCE [LARGE SCALE GENOMIC DNA]</scope>
    <source>
        <strain evidence="3">CGMCC 1.8860</strain>
    </source>
</reference>
<keyword evidence="1" id="KW-0812">Transmembrane</keyword>
<keyword evidence="1" id="KW-1133">Transmembrane helix</keyword>
<feature type="transmembrane region" description="Helical" evidence="1">
    <location>
        <begin position="26"/>
        <end position="45"/>
    </location>
</feature>
<proteinExistence type="predicted"/>
<evidence type="ECO:0000313" key="2">
    <source>
        <dbReference type="EMBL" id="GGP24318.1"/>
    </source>
</evidence>
<comment type="caution">
    <text evidence="2">The sequence shown here is derived from an EMBL/GenBank/DDBJ whole genome shotgun (WGS) entry which is preliminary data.</text>
</comment>